<feature type="region of interest" description="Disordered" evidence="2">
    <location>
        <begin position="558"/>
        <end position="583"/>
    </location>
</feature>
<dbReference type="Proteomes" id="UP001152759">
    <property type="component" value="Chromosome 3"/>
</dbReference>
<feature type="compositionally biased region" description="Low complexity" evidence="2">
    <location>
        <begin position="504"/>
        <end position="515"/>
    </location>
</feature>
<feature type="region of interest" description="Disordered" evidence="2">
    <location>
        <begin position="504"/>
        <end position="544"/>
    </location>
</feature>
<protein>
    <recommendedName>
        <fullName evidence="3">SH2 domain-containing protein</fullName>
    </recommendedName>
</protein>
<dbReference type="InterPro" id="IPR000980">
    <property type="entry name" value="SH2"/>
</dbReference>
<evidence type="ECO:0000313" key="5">
    <source>
        <dbReference type="Proteomes" id="UP001152759"/>
    </source>
</evidence>
<evidence type="ECO:0000259" key="3">
    <source>
        <dbReference type="PROSITE" id="PS50001"/>
    </source>
</evidence>
<keyword evidence="5" id="KW-1185">Reference proteome</keyword>
<dbReference type="InterPro" id="IPR036860">
    <property type="entry name" value="SH2_dom_sf"/>
</dbReference>
<feature type="compositionally biased region" description="Polar residues" evidence="2">
    <location>
        <begin position="378"/>
        <end position="387"/>
    </location>
</feature>
<dbReference type="SMART" id="SM00252">
    <property type="entry name" value="SH2"/>
    <property type="match status" value="1"/>
</dbReference>
<feature type="region of interest" description="Disordered" evidence="2">
    <location>
        <begin position="216"/>
        <end position="275"/>
    </location>
</feature>
<gene>
    <name evidence="4" type="ORF">BEMITA_LOCUS5616</name>
</gene>
<organism evidence="4 5">
    <name type="scientific">Bemisia tabaci</name>
    <name type="common">Sweetpotato whitefly</name>
    <name type="synonym">Aleurodes tabaci</name>
    <dbReference type="NCBI Taxonomy" id="7038"/>
    <lineage>
        <taxon>Eukaryota</taxon>
        <taxon>Metazoa</taxon>
        <taxon>Ecdysozoa</taxon>
        <taxon>Arthropoda</taxon>
        <taxon>Hexapoda</taxon>
        <taxon>Insecta</taxon>
        <taxon>Pterygota</taxon>
        <taxon>Neoptera</taxon>
        <taxon>Paraneoptera</taxon>
        <taxon>Hemiptera</taxon>
        <taxon>Sternorrhyncha</taxon>
        <taxon>Aleyrodoidea</taxon>
        <taxon>Aleyrodidae</taxon>
        <taxon>Aleyrodinae</taxon>
        <taxon>Bemisia</taxon>
    </lineage>
</organism>
<feature type="region of interest" description="Disordered" evidence="2">
    <location>
        <begin position="622"/>
        <end position="650"/>
    </location>
</feature>
<feature type="region of interest" description="Disordered" evidence="2">
    <location>
        <begin position="332"/>
        <end position="415"/>
    </location>
</feature>
<accession>A0A9P0A955</accession>
<dbReference type="EMBL" id="OU963864">
    <property type="protein sequence ID" value="CAH0386505.1"/>
    <property type="molecule type" value="Genomic_DNA"/>
</dbReference>
<feature type="compositionally biased region" description="Low complexity" evidence="2">
    <location>
        <begin position="242"/>
        <end position="261"/>
    </location>
</feature>
<dbReference type="Gene3D" id="3.30.505.10">
    <property type="entry name" value="SH2 domain"/>
    <property type="match status" value="1"/>
</dbReference>
<feature type="compositionally biased region" description="Low complexity" evidence="2">
    <location>
        <begin position="170"/>
        <end position="200"/>
    </location>
</feature>
<dbReference type="AlphaFoldDB" id="A0A9P0A955"/>
<reference evidence="4" key="1">
    <citation type="submission" date="2021-12" db="EMBL/GenBank/DDBJ databases">
        <authorList>
            <person name="King R."/>
        </authorList>
    </citation>
    <scope>NUCLEOTIDE SEQUENCE</scope>
</reference>
<evidence type="ECO:0000256" key="2">
    <source>
        <dbReference type="SAM" id="MobiDB-lite"/>
    </source>
</evidence>
<feature type="compositionally biased region" description="Polar residues" evidence="2">
    <location>
        <begin position="332"/>
        <end position="346"/>
    </location>
</feature>
<name>A0A9P0A955_BEMTA</name>
<feature type="region of interest" description="Disordered" evidence="2">
    <location>
        <begin position="148"/>
        <end position="204"/>
    </location>
</feature>
<dbReference type="CDD" id="cd00173">
    <property type="entry name" value="SH2"/>
    <property type="match status" value="1"/>
</dbReference>
<dbReference type="PROSITE" id="PS50001">
    <property type="entry name" value="SH2"/>
    <property type="match status" value="1"/>
</dbReference>
<dbReference type="Pfam" id="PF00017">
    <property type="entry name" value="SH2"/>
    <property type="match status" value="1"/>
</dbReference>
<dbReference type="SUPFAM" id="SSF55550">
    <property type="entry name" value="SH2 domain"/>
    <property type="match status" value="1"/>
</dbReference>
<feature type="compositionally biased region" description="Basic residues" evidence="2">
    <location>
        <begin position="392"/>
        <end position="407"/>
    </location>
</feature>
<evidence type="ECO:0000313" key="4">
    <source>
        <dbReference type="EMBL" id="CAH0386505.1"/>
    </source>
</evidence>
<sequence>MKHIRVLRPCSTTCGGVRSDSDRENRRFAWILRYEHECPRGNFVVRQSSQSGTMAISVRLPPGKGPYIEHYLIQSTEDGKMGLESSDNRFESIPALIAHYSQCCDELPVQLTLPQTIREAKNRQQLSSLALLGQEFWRYPMANPKPEIMASPEPVSSKSPPPNLELGPQHSITSCESNSHSHSSSLSSIGSGNNNHLSSSPTLDQHHESVVLNLSPLSDQSQPNSLMSTFKGSPPSSERMLAVSASSPVSSSQNSIALPLPSRAPRPTPPNTLNLISCSSSMFSGSKSISNNFLAQSTKTPPPPPPRWAKPTITTLTQQSFSVTTTLTFNVNSQTSPASSPNNEVHSLQAGPLDCESLPSLHSLQSTLGHKPVHKQSQDNQILSPMSDTGGAKHHHHRRSKRHKQSRHYQESDILESPTVYYRSSVADKSSDYEDIWGEKEGALSTFKPMPPIKSGPFTPMSEPTPVLDQKLISPPPDIIGNTQDVISGSLTRNKLGLVINTSSAASSPVSSPVTKEPQTPVSEEAATPDQTNAETPKQGSPFYMEPADAIKQAAMLRRRPRPPSNHLPSSKHRHSDPPALHQWPSVIAAGGNLERIESKEEIPNLSSSVDNLAMLRHSRRGANCDRAKPKPVQPPRVLSGPAAKKKMGDTSWTVDSSWEFIGNDDEAAEKDEAKEAKFPPVDQVPKEEEALSPSPQGLTFQEIIAQRFPELRVLSQCKSGQSSLRSITSPIRPQDSFESVNLRVSAYDNVVGCINGQQPNGSSNQSQISDNDDAQTIFSEPWDSSRWENLLQKGAQNNANTISRNKSFKERLDPLLCISSILFLISGQEGKETRVKAQKLCVD</sequence>
<evidence type="ECO:0000256" key="1">
    <source>
        <dbReference type="PROSITE-ProRule" id="PRU00191"/>
    </source>
</evidence>
<feature type="domain" description="SH2" evidence="3">
    <location>
        <begin position="31"/>
        <end position="115"/>
    </location>
</feature>
<feature type="compositionally biased region" description="Polar residues" evidence="2">
    <location>
        <begin position="216"/>
        <end position="236"/>
    </location>
</feature>
<proteinExistence type="predicted"/>
<feature type="compositionally biased region" description="Polar residues" evidence="2">
    <location>
        <begin position="529"/>
        <end position="539"/>
    </location>
</feature>
<keyword evidence="1" id="KW-0727">SH2 domain</keyword>